<keyword evidence="4" id="KW-0804">Transcription</keyword>
<organism evidence="7 9">
    <name type="scientific">Cannabis sativa</name>
    <name type="common">Hemp</name>
    <name type="synonym">Marijuana</name>
    <dbReference type="NCBI Taxonomy" id="3483"/>
    <lineage>
        <taxon>Eukaryota</taxon>
        <taxon>Viridiplantae</taxon>
        <taxon>Streptophyta</taxon>
        <taxon>Embryophyta</taxon>
        <taxon>Tracheophyta</taxon>
        <taxon>Spermatophyta</taxon>
        <taxon>Magnoliopsida</taxon>
        <taxon>eudicotyledons</taxon>
        <taxon>Gunneridae</taxon>
        <taxon>Pentapetalae</taxon>
        <taxon>rosids</taxon>
        <taxon>fabids</taxon>
        <taxon>Rosales</taxon>
        <taxon>Cannabaceae</taxon>
        <taxon>Cannabis</taxon>
    </lineage>
</organism>
<evidence type="ECO:0000313" key="9">
    <source>
        <dbReference type="Proteomes" id="UP000525078"/>
    </source>
</evidence>
<dbReference type="PANTHER" id="PTHR31920:SF108">
    <property type="entry name" value="B3 DOMAIN-CONTAINING TRANSCRIPTION FACTOR VRN1-LIKE"/>
    <property type="match status" value="1"/>
</dbReference>
<name>A0A7J6GCS1_CANSA</name>
<evidence type="ECO:0000256" key="1">
    <source>
        <dbReference type="ARBA" id="ARBA00004123"/>
    </source>
</evidence>
<comment type="subcellular location">
    <subcellularLocation>
        <location evidence="1">Nucleus</location>
    </subcellularLocation>
</comment>
<dbReference type="Proteomes" id="UP000583929">
    <property type="component" value="Unassembled WGS sequence"/>
</dbReference>
<dbReference type="Proteomes" id="UP000525078">
    <property type="component" value="Unassembled WGS sequence"/>
</dbReference>
<comment type="caution">
    <text evidence="7">The sequence shown here is derived from an EMBL/GenBank/DDBJ whole genome shotgun (WGS) entry which is preliminary data.</text>
</comment>
<dbReference type="InterPro" id="IPR015300">
    <property type="entry name" value="DNA-bd_pseudobarrel_sf"/>
</dbReference>
<dbReference type="InterPro" id="IPR003340">
    <property type="entry name" value="B3_DNA-bd"/>
</dbReference>
<dbReference type="PANTHER" id="PTHR31920">
    <property type="entry name" value="B3 DOMAIN-CONTAINING"/>
    <property type="match status" value="1"/>
</dbReference>
<dbReference type="GO" id="GO:0005634">
    <property type="term" value="C:nucleus"/>
    <property type="evidence" value="ECO:0007669"/>
    <property type="project" value="UniProtKB-SubCell"/>
</dbReference>
<dbReference type="GO" id="GO:0003677">
    <property type="term" value="F:DNA binding"/>
    <property type="evidence" value="ECO:0007669"/>
    <property type="project" value="UniProtKB-KW"/>
</dbReference>
<dbReference type="SMART" id="SM01019">
    <property type="entry name" value="B3"/>
    <property type="match status" value="1"/>
</dbReference>
<accession>A0A7J6GCS1</accession>
<dbReference type="EMBL" id="JAATIQ010000049">
    <property type="protein sequence ID" value="KAF4393155.1"/>
    <property type="molecule type" value="Genomic_DNA"/>
</dbReference>
<protein>
    <recommendedName>
        <fullName evidence="6">TF-B3 domain-containing protein</fullName>
    </recommendedName>
</protein>
<dbReference type="CDD" id="cd10017">
    <property type="entry name" value="B3_DNA"/>
    <property type="match status" value="1"/>
</dbReference>
<evidence type="ECO:0000313" key="8">
    <source>
        <dbReference type="EMBL" id="KAF4393155.1"/>
    </source>
</evidence>
<evidence type="ECO:0000256" key="5">
    <source>
        <dbReference type="ARBA" id="ARBA00023242"/>
    </source>
</evidence>
<dbReference type="EMBL" id="JAATIP010000064">
    <property type="protein sequence ID" value="KAF4380724.1"/>
    <property type="molecule type" value="Genomic_DNA"/>
</dbReference>
<dbReference type="Gene3D" id="2.40.330.10">
    <property type="entry name" value="DNA-binding pseudobarrel domain"/>
    <property type="match status" value="1"/>
</dbReference>
<gene>
    <name evidence="7" type="ORF">F8388_017078</name>
    <name evidence="8" type="ORF">G4B88_001889</name>
</gene>
<dbReference type="Pfam" id="PF02362">
    <property type="entry name" value="B3"/>
    <property type="match status" value="1"/>
</dbReference>
<reference evidence="9 10" key="1">
    <citation type="journal article" date="2020" name="bioRxiv">
        <title>Sequence and annotation of 42 cannabis genomes reveals extensive copy number variation in cannabinoid synthesis and pathogen resistance genes.</title>
        <authorList>
            <person name="Mckernan K.J."/>
            <person name="Helbert Y."/>
            <person name="Kane L.T."/>
            <person name="Ebling H."/>
            <person name="Zhang L."/>
            <person name="Liu B."/>
            <person name="Eaton Z."/>
            <person name="Mclaughlin S."/>
            <person name="Kingan S."/>
            <person name="Baybayan P."/>
            <person name="Concepcion G."/>
            <person name="Jordan M."/>
            <person name="Riva A."/>
            <person name="Barbazuk W."/>
            <person name="Harkins T."/>
        </authorList>
    </citation>
    <scope>NUCLEOTIDE SEQUENCE [LARGE SCALE GENOMIC DNA]</scope>
    <source>
        <strain evidence="9 10">cv. Jamaican Lion 4</strain>
        <strain evidence="8">Father</strain>
        <strain evidence="7">Mother</strain>
        <tissue evidence="7">Leaf</tissue>
    </source>
</reference>
<evidence type="ECO:0000313" key="7">
    <source>
        <dbReference type="EMBL" id="KAF4380724.1"/>
    </source>
</evidence>
<keyword evidence="10" id="KW-1185">Reference proteome</keyword>
<proteinExistence type="predicted"/>
<dbReference type="AlphaFoldDB" id="A0A7J6GCS1"/>
<dbReference type="InterPro" id="IPR050655">
    <property type="entry name" value="Plant_B3_domain"/>
</dbReference>
<evidence type="ECO:0000313" key="10">
    <source>
        <dbReference type="Proteomes" id="UP000583929"/>
    </source>
</evidence>
<evidence type="ECO:0000256" key="4">
    <source>
        <dbReference type="ARBA" id="ARBA00023163"/>
    </source>
</evidence>
<keyword evidence="3" id="KW-0238">DNA-binding</keyword>
<keyword evidence="2" id="KW-0805">Transcription regulation</keyword>
<feature type="domain" description="TF-B3" evidence="6">
    <location>
        <begin position="16"/>
        <end position="109"/>
    </location>
</feature>
<sequence>MSGGDTKQTMFSSTPHFFKIIFHGTLRENKLHIPKKFTAKYGETLSNWVLIKLPCGSKWKMGLTKKDENIWFEKGWLDFAKHYGLKRGSMITFRYEGNSEFYAVIFDISTVEINYPSVPTNLVVSSIDSELKIQVVEKDSVEVLDEYSSPCSRPHKKMRTQSNPSCRKLEGKRLASINRIAEM</sequence>
<dbReference type="PROSITE" id="PS50863">
    <property type="entry name" value="B3"/>
    <property type="match status" value="1"/>
</dbReference>
<evidence type="ECO:0000256" key="3">
    <source>
        <dbReference type="ARBA" id="ARBA00023125"/>
    </source>
</evidence>
<keyword evidence="5" id="KW-0539">Nucleus</keyword>
<evidence type="ECO:0000259" key="6">
    <source>
        <dbReference type="PROSITE" id="PS50863"/>
    </source>
</evidence>
<dbReference type="SUPFAM" id="SSF101936">
    <property type="entry name" value="DNA-binding pseudobarrel domain"/>
    <property type="match status" value="1"/>
</dbReference>
<evidence type="ECO:0000256" key="2">
    <source>
        <dbReference type="ARBA" id="ARBA00023015"/>
    </source>
</evidence>